<dbReference type="Pfam" id="PF12697">
    <property type="entry name" value="Abhydrolase_6"/>
    <property type="match status" value="1"/>
</dbReference>
<comment type="function">
    <text evidence="6">Demethylates proteins that have been reversibly carboxymethylated. Demethylates PPP2CB (in vitro) and PPP2CA. Binding to PPP2CA displaces the manganese ion and inactivates the enzyme.</text>
</comment>
<gene>
    <name evidence="10" type="primary">PPME1</name>
    <name evidence="10" type="ORF">N1851_005331</name>
</gene>
<keyword evidence="4" id="KW-0719">Serine esterase</keyword>
<evidence type="ECO:0000256" key="7">
    <source>
        <dbReference type="ARBA" id="ARBA00049203"/>
    </source>
</evidence>
<protein>
    <recommendedName>
        <fullName evidence="3">protein phosphatase methylesterase-1</fullName>
        <ecNumber evidence="3">3.1.1.89</ecNumber>
    </recommendedName>
</protein>
<dbReference type="EMBL" id="JAOPHQ010000874">
    <property type="protein sequence ID" value="KAK0152997.1"/>
    <property type="molecule type" value="Genomic_DNA"/>
</dbReference>
<dbReference type="InterPro" id="IPR003599">
    <property type="entry name" value="Ig_sub"/>
</dbReference>
<proteinExistence type="inferred from homology"/>
<comment type="similarity">
    <text evidence="1">Belongs to the AB hydrolase superfamily.</text>
</comment>
<keyword evidence="11" id="KW-1185">Reference proteome</keyword>
<feature type="region of interest" description="Disordered" evidence="8">
    <location>
        <begin position="271"/>
        <end position="294"/>
    </location>
</feature>
<evidence type="ECO:0000256" key="5">
    <source>
        <dbReference type="ARBA" id="ARBA00022801"/>
    </source>
</evidence>
<dbReference type="SUPFAM" id="SSF53474">
    <property type="entry name" value="alpha/beta-Hydrolases"/>
    <property type="match status" value="1"/>
</dbReference>
<name>A0AA47N604_MERPO</name>
<evidence type="ECO:0000256" key="1">
    <source>
        <dbReference type="ARBA" id="ARBA00008645"/>
    </source>
</evidence>
<keyword evidence="5" id="KW-0378">Hydrolase</keyword>
<dbReference type="Proteomes" id="UP001174136">
    <property type="component" value="Unassembled WGS sequence"/>
</dbReference>
<dbReference type="SUPFAM" id="SSF48726">
    <property type="entry name" value="Immunoglobulin"/>
    <property type="match status" value="1"/>
</dbReference>
<dbReference type="InterPro" id="IPR036179">
    <property type="entry name" value="Ig-like_dom_sf"/>
</dbReference>
<dbReference type="InterPro" id="IPR000073">
    <property type="entry name" value="AB_hydrolase_1"/>
</dbReference>
<dbReference type="InterPro" id="IPR013783">
    <property type="entry name" value="Ig-like_fold"/>
</dbReference>
<evidence type="ECO:0000256" key="8">
    <source>
        <dbReference type="SAM" id="MobiDB-lite"/>
    </source>
</evidence>
<dbReference type="PROSITE" id="PS50835">
    <property type="entry name" value="IG_LIKE"/>
    <property type="match status" value="1"/>
</dbReference>
<feature type="domain" description="Ig-like" evidence="9">
    <location>
        <begin position="601"/>
        <end position="719"/>
    </location>
</feature>
<dbReference type="EC" id="3.1.1.89" evidence="3"/>
<dbReference type="Gene3D" id="3.40.50.1820">
    <property type="entry name" value="alpha/beta hydrolase"/>
    <property type="match status" value="1"/>
</dbReference>
<dbReference type="InterPro" id="IPR029058">
    <property type="entry name" value="AB_hydrolase_fold"/>
</dbReference>
<organism evidence="10 11">
    <name type="scientific">Merluccius polli</name>
    <name type="common">Benguela hake</name>
    <name type="synonym">Merluccius cadenati</name>
    <dbReference type="NCBI Taxonomy" id="89951"/>
    <lineage>
        <taxon>Eukaryota</taxon>
        <taxon>Metazoa</taxon>
        <taxon>Chordata</taxon>
        <taxon>Craniata</taxon>
        <taxon>Vertebrata</taxon>
        <taxon>Euteleostomi</taxon>
        <taxon>Actinopterygii</taxon>
        <taxon>Neopterygii</taxon>
        <taxon>Teleostei</taxon>
        <taxon>Neoteleostei</taxon>
        <taxon>Acanthomorphata</taxon>
        <taxon>Zeiogadaria</taxon>
        <taxon>Gadariae</taxon>
        <taxon>Gadiformes</taxon>
        <taxon>Gadoidei</taxon>
        <taxon>Merlucciidae</taxon>
        <taxon>Merluccius</taxon>
    </lineage>
</organism>
<dbReference type="PANTHER" id="PTHR14189">
    <property type="entry name" value="PROTEIN PHOSPHATASE METHYLESTERASE-1 RELATED"/>
    <property type="match status" value="1"/>
</dbReference>
<evidence type="ECO:0000256" key="4">
    <source>
        <dbReference type="ARBA" id="ARBA00022487"/>
    </source>
</evidence>
<dbReference type="InterPro" id="IPR016812">
    <property type="entry name" value="PPase_methylesterase_euk"/>
</dbReference>
<evidence type="ECO:0000313" key="11">
    <source>
        <dbReference type="Proteomes" id="UP001174136"/>
    </source>
</evidence>
<comment type="caution">
    <text evidence="10">The sequence shown here is derived from an EMBL/GenBank/DDBJ whole genome shotgun (WGS) entry which is preliminary data.</text>
</comment>
<comment type="catalytic activity">
    <reaction evidence="7">
        <text>[phosphatase 2A protein]-C-terminal L-leucine methyl ester + H2O = [phosphatase 2A protein]-C-terminal L-leucine + methanol + H(+)</text>
        <dbReference type="Rhea" id="RHEA:48548"/>
        <dbReference type="Rhea" id="RHEA-COMP:12134"/>
        <dbReference type="Rhea" id="RHEA-COMP:12135"/>
        <dbReference type="ChEBI" id="CHEBI:15377"/>
        <dbReference type="ChEBI" id="CHEBI:15378"/>
        <dbReference type="ChEBI" id="CHEBI:17790"/>
        <dbReference type="ChEBI" id="CHEBI:90516"/>
        <dbReference type="ChEBI" id="CHEBI:90517"/>
        <dbReference type="EC" id="3.1.1.89"/>
    </reaction>
</comment>
<dbReference type="Gene3D" id="2.60.40.10">
    <property type="entry name" value="Immunoglobulins"/>
    <property type="match status" value="1"/>
</dbReference>
<dbReference type="AlphaFoldDB" id="A0AA47N604"/>
<evidence type="ECO:0000256" key="6">
    <source>
        <dbReference type="ARBA" id="ARBA00024698"/>
    </source>
</evidence>
<evidence type="ECO:0000256" key="2">
    <source>
        <dbReference type="ARBA" id="ARBA00011604"/>
    </source>
</evidence>
<dbReference type="PANTHER" id="PTHR14189:SF0">
    <property type="entry name" value="PROTEIN PHOSPHATASE METHYLESTERASE 1"/>
    <property type="match status" value="1"/>
</dbReference>
<accession>A0AA47N604</accession>
<dbReference type="GO" id="GO:0051723">
    <property type="term" value="F:protein methylesterase activity"/>
    <property type="evidence" value="ECO:0007669"/>
    <property type="project" value="UniProtKB-EC"/>
</dbReference>
<evidence type="ECO:0000259" key="9">
    <source>
        <dbReference type="PROSITE" id="PS50835"/>
    </source>
</evidence>
<evidence type="ECO:0000256" key="3">
    <source>
        <dbReference type="ARBA" id="ARBA00013111"/>
    </source>
</evidence>
<dbReference type="InterPro" id="IPR007110">
    <property type="entry name" value="Ig-like_dom"/>
</dbReference>
<sequence length="1111" mass="120594">MAGIVLKVHGCGVSVDDIKEEIGWVVVGLTADGQCYLLSDELCCFCGVVALFDDITDLLVTQQEVDPVCGEGKEVVMAVVHLGRHPQSHDQYNDVTTDGGLLARALASLSRVGPYSGARGTDGAARGLGGGNDSVVFEVKVTDAARHRQSAIHVGVAVVGSVDSSVSIKHGQVEQVVLKTTHPETVYCGPPVDSDDEDGLSVSSSSHSEYCKHVRSDEPSHVIGTELTLSPAWYLHVGDRVSISCTMRSNARKKGYKVHLKIIWTPIGPGDRSQKYSVSNPRLSDYPPAEPSPVRLPSCRTLACPTTLLPNPRPSDYPPAEPSPVRLPSCRTLACPTTLLPNPRPSDYPPAEPSPVRLPSCRTLACPTTLLLPNPRLSDYPPAEPSPVRLPSCRTLACPTTLLPPNPRLSDYPPAEPSPVRLLSCCRTLACPTTLLLPNPRLSDYPPAAEPSPLRLPSCCRTLASPTTLLPPNPRLSDYPPAAEPSPVRLPSCRTLACPTTLLPNPRLSDYPPAEPSPVRLPSCRTLACPTTLLPNPRLSDYSPAEPSPVLAEQQNTTGVFYELGPVTHDHQGVYTCHTVPQPDTFTHDWHDIIWVADSSPIGSLDIVSHDRSQFFNNEAVSLACQVPGDHSQWKMMRWNKLNTCTVVTVALVSPVLPVMEGDNVTLSCIHRNRTTKIIDTGFQAFYYKNGKLMRQSDKLSANVNVRSVTKDDEGLYKCNHLAWGSSHDSYLTVIGTVDRQTGTVERPPGEEGGVLESTMWKDNIDTENGVEAQLYSPVSWREYFDQMEDVSVGPADSRESFRVYKAGTCGPLLVLLHGGGHSALSWAVCTTAISSRVSCRVFAMDLRGHGATQVGQCDDFSTQTMSRDVANVVQACYGETPPPTVLIGHGVGGAIAVHAASNMLLPTIVGLVAIDVVEGSAMEVLHSMQSFLKGRPKSFKSVECAIEWSVKSGQIQNLESARVSVVGQIKKCQVEEVVSLERASPVVDVVVEGNEEFYDQNHINVKENTTPEVDLSDNQSVFNWRIDLSKAEKYWDGWFRGTSNLFLGCNLPKLLLLAGVDRLDRDLTIGQMQGKFMMQVLPPCGHAVADAVAGFLLRHKFAESRGDNKR</sequence>
<evidence type="ECO:0000313" key="10">
    <source>
        <dbReference type="EMBL" id="KAK0152997.1"/>
    </source>
</evidence>
<dbReference type="SMART" id="SM00409">
    <property type="entry name" value="IG"/>
    <property type="match status" value="1"/>
</dbReference>
<comment type="subunit">
    <text evidence="2">Binds PPP2CA and PPP2CB.</text>
</comment>
<reference evidence="10" key="1">
    <citation type="journal article" date="2023" name="Front. Mar. Sci.">
        <title>A new Merluccius polli reference genome to investigate the effects of global change in West African waters.</title>
        <authorList>
            <person name="Mateo J.L."/>
            <person name="Blanco-Fernandez C."/>
            <person name="Garcia-Vazquez E."/>
            <person name="Machado-Schiaffino G."/>
        </authorList>
    </citation>
    <scope>NUCLEOTIDE SEQUENCE</scope>
    <source>
        <strain evidence="10">C29</strain>
        <tissue evidence="10">Fin</tissue>
    </source>
</reference>